<organism evidence="4 6">
    <name type="scientific">Sporisorium scitamineum</name>
    <dbReference type="NCBI Taxonomy" id="49012"/>
    <lineage>
        <taxon>Eukaryota</taxon>
        <taxon>Fungi</taxon>
        <taxon>Dikarya</taxon>
        <taxon>Basidiomycota</taxon>
        <taxon>Ustilaginomycotina</taxon>
        <taxon>Ustilaginomycetes</taxon>
        <taxon>Ustilaginales</taxon>
        <taxon>Ustilaginaceae</taxon>
        <taxon>Sporisorium</taxon>
    </lineage>
</organism>
<feature type="region of interest" description="Disordered" evidence="2">
    <location>
        <begin position="565"/>
        <end position="591"/>
    </location>
</feature>
<feature type="compositionally biased region" description="Polar residues" evidence="2">
    <location>
        <begin position="33"/>
        <end position="44"/>
    </location>
</feature>
<dbReference type="SUPFAM" id="SSF47923">
    <property type="entry name" value="Ypt/Rab-GAP domain of gyp1p"/>
    <property type="match status" value="2"/>
</dbReference>
<keyword evidence="6" id="KW-1185">Reference proteome</keyword>
<evidence type="ECO:0000256" key="1">
    <source>
        <dbReference type="ARBA" id="ARBA00022468"/>
    </source>
</evidence>
<name>A0A0F7RU22_9BASI</name>
<dbReference type="InterPro" id="IPR035969">
    <property type="entry name" value="Rab-GAP_TBC_sf"/>
</dbReference>
<dbReference type="Gene3D" id="1.10.472.80">
    <property type="entry name" value="Ypt/Rab-GAP domain of gyp1p, domain 3"/>
    <property type="match status" value="1"/>
</dbReference>
<evidence type="ECO:0000313" key="4">
    <source>
        <dbReference type="EMBL" id="CDR99945.1"/>
    </source>
</evidence>
<feature type="compositionally biased region" description="Low complexity" evidence="2">
    <location>
        <begin position="1"/>
        <end position="18"/>
    </location>
</feature>
<dbReference type="PANTHER" id="PTHR20913">
    <property type="entry name" value="TBC1 DOMAIN FAMILY MEMBER 20/GTPASE"/>
    <property type="match status" value="1"/>
</dbReference>
<keyword evidence="1" id="KW-0343">GTPase activation</keyword>
<reference evidence="5" key="3">
    <citation type="submission" date="2014-06" db="EMBL/GenBank/DDBJ databases">
        <authorList>
            <person name="Ju J."/>
            <person name="Zhang J."/>
        </authorList>
    </citation>
    <scope>NUCLEOTIDE SEQUENCE</scope>
    <source>
        <strain evidence="5">SscI8</strain>
    </source>
</reference>
<evidence type="ECO:0000256" key="2">
    <source>
        <dbReference type="SAM" id="MobiDB-lite"/>
    </source>
</evidence>
<evidence type="ECO:0000259" key="3">
    <source>
        <dbReference type="PROSITE" id="PS50086"/>
    </source>
</evidence>
<evidence type="ECO:0000313" key="5">
    <source>
        <dbReference type="EMBL" id="CDU23563.1"/>
    </source>
</evidence>
<dbReference type="EMBL" id="LK056663">
    <property type="protein sequence ID" value="CDU23563.1"/>
    <property type="molecule type" value="Genomic_DNA"/>
</dbReference>
<feature type="compositionally biased region" description="Basic and acidic residues" evidence="2">
    <location>
        <begin position="92"/>
        <end position="107"/>
    </location>
</feature>
<dbReference type="SMART" id="SM00164">
    <property type="entry name" value="TBC"/>
    <property type="match status" value="1"/>
</dbReference>
<dbReference type="Gene3D" id="1.10.8.1310">
    <property type="match status" value="1"/>
</dbReference>
<dbReference type="GO" id="GO:0005096">
    <property type="term" value="F:GTPase activator activity"/>
    <property type="evidence" value="ECO:0007669"/>
    <property type="project" value="UniProtKB-KW"/>
</dbReference>
<dbReference type="PANTHER" id="PTHR20913:SF7">
    <property type="entry name" value="RE60063P"/>
    <property type="match status" value="1"/>
</dbReference>
<dbReference type="GO" id="GO:0005789">
    <property type="term" value="C:endoplasmic reticulum membrane"/>
    <property type="evidence" value="ECO:0007669"/>
    <property type="project" value="TreeGrafter"/>
</dbReference>
<reference evidence="4" key="1">
    <citation type="submission" date="2014-06" db="EMBL/GenBank/DDBJ databases">
        <authorList>
            <person name="Berkman J.Paul."/>
        </authorList>
    </citation>
    <scope>NUCLEOTIDE SEQUENCE [LARGE SCALE GENOMIC DNA]</scope>
</reference>
<dbReference type="InterPro" id="IPR045913">
    <property type="entry name" value="TBC20/Gyp8-like"/>
</dbReference>
<feature type="domain" description="Rab-GAP TBC" evidence="3">
    <location>
        <begin position="45"/>
        <end position="394"/>
    </location>
</feature>
<evidence type="ECO:0000313" key="6">
    <source>
        <dbReference type="Proteomes" id="UP000242770"/>
    </source>
</evidence>
<sequence>MTAEDSVAASGSSSTSTAQPPNVETTKSRRRQLQQQCLEPSTRSTAFGDQHVEAWLFLLGITEEHIQAHVFALEAQTLPQKEQSSSSSGSDIVKESESSSIPLDKDGWQVANEDALKAGGAGTDGVKEAASGDDGWKVVKSKKSRRKRDDETASTVSAPTSPQLGSKQSSPTEAASTESSSNPNGDANTPNDERLTHQHKPATALPLTHQQQYPNLSSRDIEQVAKDVERSFIGPAFKHLFTPSPHSDTPLPTKQQRRDQLSHLILTTLSRHPNLSYFQGYHDILTVLLLSLSPQPPHPSDTHHHHQAALELCAERLSLHVIRDSMTSDLLPIMGQLKLLSHLLHLCDPQMAKLVDRTSPLPFFALPWLLTLLTHDATSVEMMQRVVEFVLAYGPGGAIYLCAAVLMVKREEVVGMVEEEGEDAAMLHAVLGRLPMIYAEGEGGSEGENESGGEVQESAMYADPDVELPSLATDRALAASTDRTAQQVGGTSISTLLQQTVTLMQRYPLDTLHANTIMGPESVLFTWSTLFNPTTSPHPINWTSANTLAETTLTSPTHRIVLNPHPPAPPTLTTSNPTNHHHDEKHPKRNNAMTPAHNARMLAVVGLSGLIVAALITASQTTKPSTTADETKKVLTLIVSLISNWGRVVT</sequence>
<dbReference type="STRING" id="49012.A0A0F7RU22"/>
<dbReference type="InterPro" id="IPR000195">
    <property type="entry name" value="Rab-GAP-TBC_dom"/>
</dbReference>
<dbReference type="OrthoDB" id="10249988at2759"/>
<dbReference type="AlphaFoldDB" id="A0A0F7RU22"/>
<feature type="region of interest" description="Disordered" evidence="2">
    <location>
        <begin position="1"/>
        <end position="44"/>
    </location>
</feature>
<feature type="compositionally biased region" description="Low complexity" evidence="2">
    <location>
        <begin position="169"/>
        <end position="184"/>
    </location>
</feature>
<accession>A0A0F7RU22</accession>
<gene>
    <name evidence="4" type="primary">SSCI32010.1</name>
    <name evidence="5" type="ORF">SPSC_02192</name>
</gene>
<feature type="region of interest" description="Disordered" evidence="2">
    <location>
        <begin position="77"/>
        <end position="194"/>
    </location>
</feature>
<dbReference type="Proteomes" id="UP000242770">
    <property type="component" value="Unassembled WGS sequence"/>
</dbReference>
<reference evidence="6" key="2">
    <citation type="submission" date="2014-06" db="EMBL/GenBank/DDBJ databases">
        <authorList>
            <person name="Berkman P.J."/>
        </authorList>
    </citation>
    <scope>NUCLEOTIDE SEQUENCE [LARGE SCALE GENOMIC DNA]</scope>
</reference>
<dbReference type="GO" id="GO:0006888">
    <property type="term" value="P:endoplasmic reticulum to Golgi vesicle-mediated transport"/>
    <property type="evidence" value="ECO:0007669"/>
    <property type="project" value="TreeGrafter"/>
</dbReference>
<feature type="compositionally biased region" description="Low complexity" evidence="2">
    <location>
        <begin position="82"/>
        <end position="91"/>
    </location>
</feature>
<dbReference type="EMBL" id="CCFA01001763">
    <property type="protein sequence ID" value="CDR99945.1"/>
    <property type="molecule type" value="Genomic_DNA"/>
</dbReference>
<protein>
    <submittedName>
        <fullName evidence="5">Related to GYP8-GTPase-activating protein</fullName>
    </submittedName>
</protein>
<feature type="compositionally biased region" description="Polar residues" evidence="2">
    <location>
        <begin position="153"/>
        <end position="168"/>
    </location>
</feature>
<dbReference type="PROSITE" id="PS50086">
    <property type="entry name" value="TBC_RABGAP"/>
    <property type="match status" value="1"/>
</dbReference>
<dbReference type="Pfam" id="PF00566">
    <property type="entry name" value="RabGAP-TBC"/>
    <property type="match status" value="1"/>
</dbReference>
<proteinExistence type="predicted"/>